<dbReference type="Gene3D" id="1.20.1050.10">
    <property type="match status" value="1"/>
</dbReference>
<dbReference type="InterPro" id="IPR036282">
    <property type="entry name" value="Glutathione-S-Trfase_C_sf"/>
</dbReference>
<sequence length="130" mass="15234">MSGSVIPNERRIRERYTLPDPSFIFSLAFLFYAVATLSLLTTQRQSFMNPQHTVPTMVDGDFTLWESRAISRYLVNEYGKDSSLYPEDPKVRAMVDQRMDFDLGILYPRFRDYFVRHFLSALALELKSYS</sequence>
<dbReference type="SUPFAM" id="SSF47616">
    <property type="entry name" value="GST C-terminal domain-like"/>
    <property type="match status" value="1"/>
</dbReference>
<dbReference type="EMBL" id="BGZK01000379">
    <property type="protein sequence ID" value="GBP40297.1"/>
    <property type="molecule type" value="Genomic_DNA"/>
</dbReference>
<evidence type="ECO:0000256" key="1">
    <source>
        <dbReference type="SAM" id="Phobius"/>
    </source>
</evidence>
<dbReference type="PROSITE" id="PS50404">
    <property type="entry name" value="GST_NTER"/>
    <property type="match status" value="1"/>
</dbReference>
<dbReference type="Proteomes" id="UP000299102">
    <property type="component" value="Unassembled WGS sequence"/>
</dbReference>
<evidence type="ECO:0000259" key="2">
    <source>
        <dbReference type="PROSITE" id="PS50404"/>
    </source>
</evidence>
<dbReference type="OrthoDB" id="2309723at2759"/>
<dbReference type="GO" id="GO:0006749">
    <property type="term" value="P:glutathione metabolic process"/>
    <property type="evidence" value="ECO:0007669"/>
    <property type="project" value="TreeGrafter"/>
</dbReference>
<evidence type="ECO:0000313" key="4">
    <source>
        <dbReference type="Proteomes" id="UP000299102"/>
    </source>
</evidence>
<feature type="domain" description="GST N-terminal" evidence="2">
    <location>
        <begin position="1"/>
        <end position="82"/>
    </location>
</feature>
<reference evidence="3 4" key="1">
    <citation type="journal article" date="2019" name="Commun. Biol.">
        <title>The bagworm genome reveals a unique fibroin gene that provides high tensile strength.</title>
        <authorList>
            <person name="Kono N."/>
            <person name="Nakamura H."/>
            <person name="Ohtoshi R."/>
            <person name="Tomita M."/>
            <person name="Numata K."/>
            <person name="Arakawa K."/>
        </authorList>
    </citation>
    <scope>NUCLEOTIDE SEQUENCE [LARGE SCALE GENOMIC DNA]</scope>
</reference>
<organism evidence="3 4">
    <name type="scientific">Eumeta variegata</name>
    <name type="common">Bagworm moth</name>
    <name type="synonym">Eumeta japonica</name>
    <dbReference type="NCBI Taxonomy" id="151549"/>
    <lineage>
        <taxon>Eukaryota</taxon>
        <taxon>Metazoa</taxon>
        <taxon>Ecdysozoa</taxon>
        <taxon>Arthropoda</taxon>
        <taxon>Hexapoda</taxon>
        <taxon>Insecta</taxon>
        <taxon>Pterygota</taxon>
        <taxon>Neoptera</taxon>
        <taxon>Endopterygota</taxon>
        <taxon>Lepidoptera</taxon>
        <taxon>Glossata</taxon>
        <taxon>Ditrysia</taxon>
        <taxon>Tineoidea</taxon>
        <taxon>Psychidae</taxon>
        <taxon>Oiketicinae</taxon>
        <taxon>Eumeta</taxon>
    </lineage>
</organism>
<dbReference type="AlphaFoldDB" id="A0A4C1VPL0"/>
<keyword evidence="1" id="KW-0472">Membrane</keyword>
<comment type="caution">
    <text evidence="3">The sequence shown here is derived from an EMBL/GenBank/DDBJ whole genome shotgun (WGS) entry which is preliminary data.</text>
</comment>
<dbReference type="InterPro" id="IPR004045">
    <property type="entry name" value="Glutathione_S-Trfase_N"/>
</dbReference>
<proteinExistence type="predicted"/>
<dbReference type="GO" id="GO:0004364">
    <property type="term" value="F:glutathione transferase activity"/>
    <property type="evidence" value="ECO:0007669"/>
    <property type="project" value="TreeGrafter"/>
</dbReference>
<evidence type="ECO:0000313" key="3">
    <source>
        <dbReference type="EMBL" id="GBP40297.1"/>
    </source>
</evidence>
<dbReference type="PANTHER" id="PTHR43969:SF9">
    <property type="entry name" value="GLUTATHIONE S TRANSFERASE D10, ISOFORM A-RELATED"/>
    <property type="match status" value="1"/>
</dbReference>
<dbReference type="Gene3D" id="3.40.30.10">
    <property type="entry name" value="Glutaredoxin"/>
    <property type="match status" value="1"/>
</dbReference>
<dbReference type="STRING" id="151549.A0A4C1VPL0"/>
<dbReference type="SUPFAM" id="SSF52833">
    <property type="entry name" value="Thioredoxin-like"/>
    <property type="match status" value="1"/>
</dbReference>
<dbReference type="InterPro" id="IPR036249">
    <property type="entry name" value="Thioredoxin-like_sf"/>
</dbReference>
<dbReference type="PANTHER" id="PTHR43969">
    <property type="entry name" value="GLUTATHIONE S TRANSFERASE D10, ISOFORM A-RELATED"/>
    <property type="match status" value="1"/>
</dbReference>
<dbReference type="Pfam" id="PF02798">
    <property type="entry name" value="GST_N"/>
    <property type="match status" value="1"/>
</dbReference>
<accession>A0A4C1VPL0</accession>
<keyword evidence="1" id="KW-1133">Transmembrane helix</keyword>
<gene>
    <name evidence="3" type="primary">GstD1</name>
    <name evidence="3" type="ORF">EVAR_83987_1</name>
</gene>
<keyword evidence="1" id="KW-0812">Transmembrane</keyword>
<keyword evidence="3" id="KW-0808">Transferase</keyword>
<protein>
    <submittedName>
        <fullName evidence="3">Glutathione S-transferase 1, isoform C</fullName>
    </submittedName>
</protein>
<name>A0A4C1VPL0_EUMVA</name>
<keyword evidence="4" id="KW-1185">Reference proteome</keyword>
<feature type="transmembrane region" description="Helical" evidence="1">
    <location>
        <begin position="23"/>
        <end position="42"/>
    </location>
</feature>